<name>A0A7R9I521_9NEOP</name>
<sequence length="190" mass="21674">MTSSDLDMTPGPVPRIVLANLFIDPPWGRREGGLIQPLTPPQDRSTKCLPERSLIKRYGKEVEIQPRAVVYDSSQPYKEHKLTLNFSAVMWKRGMCKVELEEVYTHLHDEIKSENHLHDPPGFETDLPIIFSPISSENDALKRATTEAGYTRSWLVALSLSSWSQSFPALSRFYRLMADKVVDSHYPETT</sequence>
<accession>A0A7R9I521</accession>
<proteinExistence type="predicted"/>
<gene>
    <name evidence="1" type="ORF">TBIB3V08_LOCUS9975</name>
</gene>
<dbReference type="EMBL" id="OD569106">
    <property type="protein sequence ID" value="CAD7447666.1"/>
    <property type="molecule type" value="Genomic_DNA"/>
</dbReference>
<dbReference type="AlphaFoldDB" id="A0A7R9I521"/>
<organism evidence="1">
    <name type="scientific">Timema bartmani</name>
    <dbReference type="NCBI Taxonomy" id="61472"/>
    <lineage>
        <taxon>Eukaryota</taxon>
        <taxon>Metazoa</taxon>
        <taxon>Ecdysozoa</taxon>
        <taxon>Arthropoda</taxon>
        <taxon>Hexapoda</taxon>
        <taxon>Insecta</taxon>
        <taxon>Pterygota</taxon>
        <taxon>Neoptera</taxon>
        <taxon>Polyneoptera</taxon>
        <taxon>Phasmatodea</taxon>
        <taxon>Timematodea</taxon>
        <taxon>Timematoidea</taxon>
        <taxon>Timematidae</taxon>
        <taxon>Timema</taxon>
    </lineage>
</organism>
<evidence type="ECO:0000313" key="1">
    <source>
        <dbReference type="EMBL" id="CAD7447666.1"/>
    </source>
</evidence>
<reference evidence="1" key="1">
    <citation type="submission" date="2020-11" db="EMBL/GenBank/DDBJ databases">
        <authorList>
            <person name="Tran Van P."/>
        </authorList>
    </citation>
    <scope>NUCLEOTIDE SEQUENCE</scope>
</reference>
<protein>
    <submittedName>
        <fullName evidence="1">Uncharacterized protein</fullName>
    </submittedName>
</protein>